<evidence type="ECO:0000313" key="2">
    <source>
        <dbReference type="EMBL" id="KAG9065320.1"/>
    </source>
</evidence>
<feature type="region of interest" description="Disordered" evidence="1">
    <location>
        <begin position="472"/>
        <end position="494"/>
    </location>
</feature>
<comment type="caution">
    <text evidence="2">The sequence shown here is derived from an EMBL/GenBank/DDBJ whole genome shotgun (WGS) entry which is preliminary data.</text>
</comment>
<organism evidence="2 3">
    <name type="scientific">Linnemannia hyalina</name>
    <dbReference type="NCBI Taxonomy" id="64524"/>
    <lineage>
        <taxon>Eukaryota</taxon>
        <taxon>Fungi</taxon>
        <taxon>Fungi incertae sedis</taxon>
        <taxon>Mucoromycota</taxon>
        <taxon>Mortierellomycotina</taxon>
        <taxon>Mortierellomycetes</taxon>
        <taxon>Mortierellales</taxon>
        <taxon>Mortierellaceae</taxon>
        <taxon>Linnemannia</taxon>
    </lineage>
</organism>
<feature type="compositionally biased region" description="Pro residues" evidence="1">
    <location>
        <begin position="482"/>
        <end position="492"/>
    </location>
</feature>
<dbReference type="OrthoDB" id="2430422at2759"/>
<dbReference type="Proteomes" id="UP000707451">
    <property type="component" value="Unassembled WGS sequence"/>
</dbReference>
<feature type="compositionally biased region" description="Basic and acidic residues" evidence="1">
    <location>
        <begin position="129"/>
        <end position="139"/>
    </location>
</feature>
<dbReference type="AlphaFoldDB" id="A0A9P8BRD9"/>
<accession>A0A9P8BRD9</accession>
<reference evidence="2" key="1">
    <citation type="submission" date="2021-06" db="EMBL/GenBank/DDBJ databases">
        <title>Genome Sequence of Mortierella hyaline Strain SCG-10, a Cold-Adapted, Nitrate-Reducing Fungus Isolated from Soil in Minnesota, USA.</title>
        <authorList>
            <person name="Aldossari N."/>
        </authorList>
    </citation>
    <scope>NUCLEOTIDE SEQUENCE</scope>
    <source>
        <strain evidence="2">SCG-10</strain>
    </source>
</reference>
<name>A0A9P8BRD9_9FUNG</name>
<feature type="compositionally biased region" description="Low complexity" evidence="1">
    <location>
        <begin position="78"/>
        <end position="102"/>
    </location>
</feature>
<protein>
    <submittedName>
        <fullName evidence="2">Uncharacterized protein</fullName>
    </submittedName>
</protein>
<dbReference type="EMBL" id="JAHRHY010000012">
    <property type="protein sequence ID" value="KAG9065320.1"/>
    <property type="molecule type" value="Genomic_DNA"/>
</dbReference>
<gene>
    <name evidence="2" type="ORF">KI688_002644</name>
</gene>
<evidence type="ECO:0000256" key="1">
    <source>
        <dbReference type="SAM" id="MobiDB-lite"/>
    </source>
</evidence>
<feature type="region of interest" description="Disordered" evidence="1">
    <location>
        <begin position="1"/>
        <end position="281"/>
    </location>
</feature>
<feature type="compositionally biased region" description="Basic and acidic residues" evidence="1">
    <location>
        <begin position="228"/>
        <end position="245"/>
    </location>
</feature>
<feature type="compositionally biased region" description="Basic and acidic residues" evidence="1">
    <location>
        <begin position="157"/>
        <end position="172"/>
    </location>
</feature>
<feature type="region of interest" description="Disordered" evidence="1">
    <location>
        <begin position="324"/>
        <end position="385"/>
    </location>
</feature>
<feature type="compositionally biased region" description="Polar residues" evidence="1">
    <location>
        <begin position="270"/>
        <end position="281"/>
    </location>
</feature>
<keyword evidence="3" id="KW-1185">Reference proteome</keyword>
<feature type="compositionally biased region" description="Polar residues" evidence="1">
    <location>
        <begin position="108"/>
        <end position="118"/>
    </location>
</feature>
<feature type="compositionally biased region" description="Polar residues" evidence="1">
    <location>
        <begin position="1"/>
        <end position="10"/>
    </location>
</feature>
<sequence>MLNLDNLAQHTQHHQELDESRNFVQEFLDTLDPSSAPQSDPGLGLVELAPDIVQKSPSTESKTRGYDSPQRPNIRPAQQQQQHTSQHQPQLQHLNQNQQLRQNKYHQGPQQQAHSNSPEKSKRKKVSKKHQESPKRTYHEPQPILHESRKHPVSTTRLKEGNGAVRKDDTRQSKKRKQNVDDVELGVQDLEIRDSHSTNKRKRQTEGAPTRPKGPTTATNGKQAKNRHVQDDQHASNQQDEDRPIRQNSNSTVKDNAGRKDSNKPRKILTQGSLIMNNHDNGNEFSEDAFLNQRTDSRESRLSGRRNEQVVTSAYFINAKHDDNAAASESSSSYGNKSIHEQSKRASTASSAHSPDAEPALQKRTVASTHHTNRHARAELPPQVNSIETEQLQQPLPVEHLSSAETYADSYTELQPYGYAAPQWQDPYRIMCDPLQQLYSVYDLPVAVLPACPTVPEQQLQHMEYYVDNDDTEYDHGLPLDGLPPQPLPPPSSTHFRWRPHRLF</sequence>
<proteinExistence type="predicted"/>
<evidence type="ECO:0000313" key="3">
    <source>
        <dbReference type="Proteomes" id="UP000707451"/>
    </source>
</evidence>